<feature type="transmembrane region" description="Helical" evidence="2">
    <location>
        <begin position="351"/>
        <end position="373"/>
    </location>
</feature>
<keyword evidence="2" id="KW-1133">Transmembrane helix</keyword>
<feature type="transmembrane region" description="Helical" evidence="2">
    <location>
        <begin position="207"/>
        <end position="232"/>
    </location>
</feature>
<dbReference type="KEGG" id="achh:ABFG95_21885"/>
<feature type="transmembrane region" description="Helical" evidence="2">
    <location>
        <begin position="452"/>
        <end position="471"/>
    </location>
</feature>
<proteinExistence type="predicted"/>
<feature type="transmembrane region" description="Helical" evidence="2">
    <location>
        <begin position="425"/>
        <end position="445"/>
    </location>
</feature>
<reference evidence="3" key="1">
    <citation type="submission" date="2024-05" db="EMBL/GenBank/DDBJ databases">
        <title>Transcriptome analysis of the degradation process of organic nitrogen by two heterotrophic nitrifying and aerobic denitrifying bacteria, Achromobacter sp. HNDS-1 and Enterobacter sp. HNDS-6.</title>
        <authorList>
            <person name="Huang Y."/>
        </authorList>
    </citation>
    <scope>NUCLEOTIDE SEQUENCE</scope>
    <source>
        <strain evidence="3">HNDS-1</strain>
    </source>
</reference>
<name>A0AAU7L6S5_9BURK</name>
<dbReference type="PANTHER" id="PTHR34219:SF4">
    <property type="entry name" value="PEPSY DOMAIN-CONTAINING PROTEIN"/>
    <property type="match status" value="1"/>
</dbReference>
<organism evidence="3">
    <name type="scientific">Achromobacter sp. HNDS-1</name>
    <dbReference type="NCBI Taxonomy" id="3151598"/>
    <lineage>
        <taxon>Bacteria</taxon>
        <taxon>Pseudomonadati</taxon>
        <taxon>Pseudomonadota</taxon>
        <taxon>Betaproteobacteria</taxon>
        <taxon>Burkholderiales</taxon>
        <taxon>Alcaligenaceae</taxon>
        <taxon>Achromobacter</taxon>
    </lineage>
</organism>
<accession>A0AAU7L6S5</accession>
<dbReference type="AlphaFoldDB" id="A0AAU7L6S5"/>
<dbReference type="EMBL" id="CP157584">
    <property type="protein sequence ID" value="XBO97508.1"/>
    <property type="molecule type" value="Genomic_DNA"/>
</dbReference>
<evidence type="ECO:0000256" key="1">
    <source>
        <dbReference type="SAM" id="MobiDB-lite"/>
    </source>
</evidence>
<feature type="transmembrane region" description="Helical" evidence="2">
    <location>
        <begin position="394"/>
        <end position="413"/>
    </location>
</feature>
<sequence>MKPAKGKAQGEEGLRQSMSWLHTWSGLIFGWVLFAMFLTGTLSFFRPEITRWMQPEIQAQAAPTLESVAMAQRYLTEHAPDAKRWFITPPTDREPLIQLLYQAPKPKPGERGFVRVKLDPRTGQAVAGRETRGGDFFYRFHFELETAFPWGRWLASIAGMFMLVAIISGIITHKKIFADFFTFRPKKGGQRAWMDGHNALSVLGLPFHLMITFSGLVLFMAMLMPAGIMAVYENPRQYSDDVFAAFKVTPPRNEAAPLVALAPLVDQVQQRWHGRVGRVTVNNPGDAGATVTLTRDAADGVSYGRLAPYARFDGVTGAFLEGQDELSPTVRTAGVVVGLHLGLFAEPLLRWFYFLVSLAGTGMVGSGLVLWIAKRRQKARPGAREAFSLRLVDGLNAGTIAGLFIAVAAFFWANRLVPADLPGRQLWEVRAFFAAWGLSLVYAFLLHRRKWVDLLTIAAASLALVPVVNALTTSRHLGVSLPAGDWVMAGFDLTCLAGALLLGWMARRAARARKAPAKGATQTPARARAATPAAVPVPAPAPVQAQAQAQARRRAATALEPPPSPSDAAYEPR</sequence>
<dbReference type="PANTHER" id="PTHR34219">
    <property type="entry name" value="IRON-REGULATED INNER MEMBRANE PROTEIN-RELATED"/>
    <property type="match status" value="1"/>
</dbReference>
<feature type="transmembrane region" description="Helical" evidence="2">
    <location>
        <begin position="150"/>
        <end position="171"/>
    </location>
</feature>
<keyword evidence="2" id="KW-0812">Transmembrane</keyword>
<evidence type="ECO:0000313" key="3">
    <source>
        <dbReference type="EMBL" id="XBO97508.1"/>
    </source>
</evidence>
<protein>
    <submittedName>
        <fullName evidence="3">PepSY-associated TM helix domain-containing protein</fullName>
    </submittedName>
</protein>
<dbReference type="Pfam" id="PF03929">
    <property type="entry name" value="PepSY_TM"/>
    <property type="match status" value="1"/>
</dbReference>
<dbReference type="InterPro" id="IPR005625">
    <property type="entry name" value="PepSY-ass_TM"/>
</dbReference>
<feature type="compositionally biased region" description="Low complexity" evidence="1">
    <location>
        <begin position="517"/>
        <end position="534"/>
    </location>
</feature>
<feature type="transmembrane region" description="Helical" evidence="2">
    <location>
        <begin position="21"/>
        <end position="45"/>
    </location>
</feature>
<gene>
    <name evidence="3" type="ORF">ABFG95_21885</name>
</gene>
<dbReference type="RefSeq" id="WP_348994928.1">
    <property type="nucleotide sequence ID" value="NZ_CP157584.1"/>
</dbReference>
<feature type="region of interest" description="Disordered" evidence="1">
    <location>
        <begin position="515"/>
        <end position="573"/>
    </location>
</feature>
<keyword evidence="2" id="KW-0472">Membrane</keyword>
<feature type="transmembrane region" description="Helical" evidence="2">
    <location>
        <begin position="486"/>
        <end position="506"/>
    </location>
</feature>
<evidence type="ECO:0000256" key="2">
    <source>
        <dbReference type="SAM" id="Phobius"/>
    </source>
</evidence>